<evidence type="ECO:0000313" key="8">
    <source>
        <dbReference type="Proteomes" id="UP000737171"/>
    </source>
</evidence>
<keyword evidence="1" id="KW-0805">Transcription regulation</keyword>
<dbReference type="InterPro" id="IPR009057">
    <property type="entry name" value="Homeodomain-like_sf"/>
</dbReference>
<feature type="region of interest" description="Disordered" evidence="4">
    <location>
        <begin position="342"/>
        <end position="367"/>
    </location>
</feature>
<dbReference type="PANTHER" id="PTHR43280:SF29">
    <property type="entry name" value="ARAC-FAMILY TRANSCRIPTIONAL REGULATOR"/>
    <property type="match status" value="1"/>
</dbReference>
<evidence type="ECO:0000256" key="2">
    <source>
        <dbReference type="ARBA" id="ARBA00023125"/>
    </source>
</evidence>
<feature type="domain" description="HTH araC/xylS-type" evidence="6">
    <location>
        <begin position="242"/>
        <end position="351"/>
    </location>
</feature>
<keyword evidence="5" id="KW-0812">Transmembrane</keyword>
<dbReference type="PANTHER" id="PTHR43280">
    <property type="entry name" value="ARAC-FAMILY TRANSCRIPTIONAL REGULATOR"/>
    <property type="match status" value="1"/>
</dbReference>
<feature type="transmembrane region" description="Helical" evidence="5">
    <location>
        <begin position="84"/>
        <end position="102"/>
    </location>
</feature>
<dbReference type="InterPro" id="IPR018062">
    <property type="entry name" value="HTH_AraC-typ_CS"/>
</dbReference>
<keyword evidence="5" id="KW-1133">Transmembrane helix</keyword>
<feature type="transmembrane region" description="Helical" evidence="5">
    <location>
        <begin position="51"/>
        <end position="72"/>
    </location>
</feature>
<dbReference type="PROSITE" id="PS01124">
    <property type="entry name" value="HTH_ARAC_FAMILY_2"/>
    <property type="match status" value="1"/>
</dbReference>
<dbReference type="Pfam" id="PF12833">
    <property type="entry name" value="HTH_18"/>
    <property type="match status" value="1"/>
</dbReference>
<evidence type="ECO:0000256" key="5">
    <source>
        <dbReference type="SAM" id="Phobius"/>
    </source>
</evidence>
<feature type="transmembrane region" description="Helical" evidence="5">
    <location>
        <begin position="142"/>
        <end position="163"/>
    </location>
</feature>
<name>A0ABX2EKE1_9BURK</name>
<feature type="transmembrane region" description="Helical" evidence="5">
    <location>
        <begin position="175"/>
        <end position="195"/>
    </location>
</feature>
<dbReference type="SUPFAM" id="SSF46689">
    <property type="entry name" value="Homeodomain-like"/>
    <property type="match status" value="1"/>
</dbReference>
<feature type="transmembrane region" description="Helical" evidence="5">
    <location>
        <begin position="21"/>
        <end position="45"/>
    </location>
</feature>
<evidence type="ECO:0000256" key="4">
    <source>
        <dbReference type="SAM" id="MobiDB-lite"/>
    </source>
</evidence>
<evidence type="ECO:0000256" key="3">
    <source>
        <dbReference type="ARBA" id="ARBA00023163"/>
    </source>
</evidence>
<evidence type="ECO:0000256" key="1">
    <source>
        <dbReference type="ARBA" id="ARBA00023015"/>
    </source>
</evidence>
<keyword evidence="3" id="KW-0804">Transcription</keyword>
<sequence>MLLLGLLAAWLWRDQRRARAARLGAGFSLGVAAYVLCAFPGFAAWPMALRAPLLAASAGNAVLFWLFASALFDDEFRSRRGHALLWALPAAGGALNCTGVLARQAEILVGHGITLVTLGFALAALAQTLSSWRADLVERRRWLRGFIVGAGGVYTLVTMLGRLPGSGAGGGPPGTGLADALLLSAIVGVVVWRLGGVGATPLLPLDEPAAAVDAPPPAAPFEARAADTPVAATATPPDPQEDRLLATLQRVMHDERLYRQPGLTIGALANRLAVPEYRLRRLVNQRLGQRNFNSWLNGYRIADVRAALADPAQAEVPVLTLAMDAGFTSLGPFNRAFKAETGTTPTEYRRLSPQEQSAPGRLGLADG</sequence>
<keyword evidence="5" id="KW-0472">Membrane</keyword>
<organism evidence="7 8">
    <name type="scientific">Pseudaquabacterium terrae</name>
    <dbReference type="NCBI Taxonomy" id="2732868"/>
    <lineage>
        <taxon>Bacteria</taxon>
        <taxon>Pseudomonadati</taxon>
        <taxon>Pseudomonadota</taxon>
        <taxon>Betaproteobacteria</taxon>
        <taxon>Burkholderiales</taxon>
        <taxon>Sphaerotilaceae</taxon>
        <taxon>Pseudaquabacterium</taxon>
    </lineage>
</organism>
<reference evidence="7 8" key="1">
    <citation type="submission" date="2020-05" db="EMBL/GenBank/DDBJ databases">
        <title>Aquincola sp. isolate from soil.</title>
        <authorList>
            <person name="Han J."/>
            <person name="Kim D.-U."/>
        </authorList>
    </citation>
    <scope>NUCLEOTIDE SEQUENCE [LARGE SCALE GENOMIC DNA]</scope>
    <source>
        <strain evidence="7 8">S2</strain>
    </source>
</reference>
<dbReference type="SMART" id="SM00342">
    <property type="entry name" value="HTH_ARAC"/>
    <property type="match status" value="1"/>
</dbReference>
<evidence type="ECO:0000259" key="6">
    <source>
        <dbReference type="PROSITE" id="PS01124"/>
    </source>
</evidence>
<dbReference type="InterPro" id="IPR018060">
    <property type="entry name" value="HTH_AraC"/>
</dbReference>
<keyword evidence="8" id="KW-1185">Reference proteome</keyword>
<dbReference type="EMBL" id="JABRWJ010000005">
    <property type="protein sequence ID" value="NRF69041.1"/>
    <property type="molecule type" value="Genomic_DNA"/>
</dbReference>
<gene>
    <name evidence="7" type="ORF">HLB44_18770</name>
</gene>
<evidence type="ECO:0000313" key="7">
    <source>
        <dbReference type="EMBL" id="NRF69041.1"/>
    </source>
</evidence>
<protein>
    <submittedName>
        <fullName evidence="7">AraC family transcriptional regulator</fullName>
    </submittedName>
</protein>
<proteinExistence type="predicted"/>
<dbReference type="PROSITE" id="PS00041">
    <property type="entry name" value="HTH_ARAC_FAMILY_1"/>
    <property type="match status" value="1"/>
</dbReference>
<comment type="caution">
    <text evidence="7">The sequence shown here is derived from an EMBL/GenBank/DDBJ whole genome shotgun (WGS) entry which is preliminary data.</text>
</comment>
<dbReference type="Gene3D" id="1.10.10.60">
    <property type="entry name" value="Homeodomain-like"/>
    <property type="match status" value="1"/>
</dbReference>
<keyword evidence="2" id="KW-0238">DNA-binding</keyword>
<accession>A0ABX2EKE1</accession>
<feature type="transmembrane region" description="Helical" evidence="5">
    <location>
        <begin position="108"/>
        <end position="130"/>
    </location>
</feature>
<dbReference type="Proteomes" id="UP000737171">
    <property type="component" value="Unassembled WGS sequence"/>
</dbReference>